<dbReference type="EMBL" id="BART01009231">
    <property type="protein sequence ID" value="GAG65051.1"/>
    <property type="molecule type" value="Genomic_DNA"/>
</dbReference>
<accession>X1AZ73</accession>
<evidence type="ECO:0000313" key="1">
    <source>
        <dbReference type="EMBL" id="GAG65051.1"/>
    </source>
</evidence>
<dbReference type="AlphaFoldDB" id="X1AZ73"/>
<name>X1AZ73_9ZZZZ</name>
<protein>
    <submittedName>
        <fullName evidence="1">Uncharacterized protein</fullName>
    </submittedName>
</protein>
<proteinExistence type="predicted"/>
<reference evidence="1" key="1">
    <citation type="journal article" date="2014" name="Front. Microbiol.">
        <title>High frequency of phylogenetically diverse reductive dehalogenase-homologous genes in deep subseafloor sedimentary metagenomes.</title>
        <authorList>
            <person name="Kawai M."/>
            <person name="Futagami T."/>
            <person name="Toyoda A."/>
            <person name="Takaki Y."/>
            <person name="Nishi S."/>
            <person name="Hori S."/>
            <person name="Arai W."/>
            <person name="Tsubouchi T."/>
            <person name="Morono Y."/>
            <person name="Uchiyama I."/>
            <person name="Ito T."/>
            <person name="Fujiyama A."/>
            <person name="Inagaki F."/>
            <person name="Takami H."/>
        </authorList>
    </citation>
    <scope>NUCLEOTIDE SEQUENCE</scope>
    <source>
        <strain evidence="1">Expedition CK06-06</strain>
    </source>
</reference>
<comment type="caution">
    <text evidence="1">The sequence shown here is derived from an EMBL/GenBank/DDBJ whole genome shotgun (WGS) entry which is preliminary data.</text>
</comment>
<organism evidence="1">
    <name type="scientific">marine sediment metagenome</name>
    <dbReference type="NCBI Taxonomy" id="412755"/>
    <lineage>
        <taxon>unclassified sequences</taxon>
        <taxon>metagenomes</taxon>
        <taxon>ecological metagenomes</taxon>
    </lineage>
</organism>
<gene>
    <name evidence="1" type="ORF">S01H4_20515</name>
</gene>
<sequence>MYVHYFCQIVFNLSLDEVSQEKILAYDEQRDHPMLTEDDYHEEEHALYIGNYMPEAPVVPFVDIAGPYYDQVSPTNTTQYPASTSIIPLGLFEAGVSDFSTHMDEETPSASFTSEAYNC</sequence>